<feature type="compositionally biased region" description="Polar residues" evidence="1">
    <location>
        <begin position="149"/>
        <end position="162"/>
    </location>
</feature>
<dbReference type="EMBL" id="KV429047">
    <property type="protein sequence ID" value="KZT71159.1"/>
    <property type="molecule type" value="Genomic_DNA"/>
</dbReference>
<feature type="compositionally biased region" description="Low complexity" evidence="1">
    <location>
        <begin position="163"/>
        <end position="174"/>
    </location>
</feature>
<dbReference type="Proteomes" id="UP000076727">
    <property type="component" value="Unassembled WGS sequence"/>
</dbReference>
<accession>A0A165RU42</accession>
<protein>
    <submittedName>
        <fullName evidence="2">Uncharacterized protein</fullName>
    </submittedName>
</protein>
<evidence type="ECO:0000256" key="1">
    <source>
        <dbReference type="SAM" id="MobiDB-lite"/>
    </source>
</evidence>
<proteinExistence type="predicted"/>
<reference evidence="2 3" key="1">
    <citation type="journal article" date="2016" name="Mol. Biol. Evol.">
        <title>Comparative Genomics of Early-Diverging Mushroom-Forming Fungi Provides Insights into the Origins of Lignocellulose Decay Capabilities.</title>
        <authorList>
            <person name="Nagy L.G."/>
            <person name="Riley R."/>
            <person name="Tritt A."/>
            <person name="Adam C."/>
            <person name="Daum C."/>
            <person name="Floudas D."/>
            <person name="Sun H."/>
            <person name="Yadav J.S."/>
            <person name="Pangilinan J."/>
            <person name="Larsson K.H."/>
            <person name="Matsuura K."/>
            <person name="Barry K."/>
            <person name="Labutti K."/>
            <person name="Kuo R."/>
            <person name="Ohm R.A."/>
            <person name="Bhattacharya S.S."/>
            <person name="Shirouzu T."/>
            <person name="Yoshinaga Y."/>
            <person name="Martin F.M."/>
            <person name="Grigoriev I.V."/>
            <person name="Hibbett D.S."/>
        </authorList>
    </citation>
    <scope>NUCLEOTIDE SEQUENCE [LARGE SCALE GENOMIC DNA]</scope>
    <source>
        <strain evidence="2 3">L-15889</strain>
    </source>
</reference>
<name>A0A165RU42_9APHY</name>
<evidence type="ECO:0000313" key="2">
    <source>
        <dbReference type="EMBL" id="KZT71159.1"/>
    </source>
</evidence>
<dbReference type="AlphaFoldDB" id="A0A165RU42"/>
<organism evidence="2 3">
    <name type="scientific">Daedalea quercina L-15889</name>
    <dbReference type="NCBI Taxonomy" id="1314783"/>
    <lineage>
        <taxon>Eukaryota</taxon>
        <taxon>Fungi</taxon>
        <taxon>Dikarya</taxon>
        <taxon>Basidiomycota</taxon>
        <taxon>Agaricomycotina</taxon>
        <taxon>Agaricomycetes</taxon>
        <taxon>Polyporales</taxon>
        <taxon>Fomitopsis</taxon>
    </lineage>
</organism>
<feature type="region of interest" description="Disordered" evidence="1">
    <location>
        <begin position="148"/>
        <end position="174"/>
    </location>
</feature>
<keyword evidence="3" id="KW-1185">Reference proteome</keyword>
<gene>
    <name evidence="2" type="ORF">DAEQUDRAFT_140431</name>
</gene>
<evidence type="ECO:0000313" key="3">
    <source>
        <dbReference type="Proteomes" id="UP000076727"/>
    </source>
</evidence>
<sequence length="174" mass="19549">MATRPFSRCPSDFRIKQDTLCLCICRAIPLHLREGFDYLRVLIRALIAYTLLSLYVCHLCRDSVYVTVDNSSNSESNSSSLREFPRLDRYPSFPQCSLSTENIFSAALYTVPSHRAELAKAATHIFTVITSLPKSSWLWKSWTQDRSHSQAQAQPRQNPSQRSSISGGSTATAA</sequence>